<evidence type="ECO:0000259" key="1">
    <source>
        <dbReference type="Pfam" id="PF13683"/>
    </source>
</evidence>
<keyword evidence="3" id="KW-1185">Reference proteome</keyword>
<evidence type="ECO:0000313" key="2">
    <source>
        <dbReference type="EMBL" id="PPV04759.1"/>
    </source>
</evidence>
<accession>A0ABX5BJM7</accession>
<evidence type="ECO:0000313" key="3">
    <source>
        <dbReference type="Proteomes" id="UP000239710"/>
    </source>
</evidence>
<name>A0ABX5BJM7_9XANT</name>
<comment type="caution">
    <text evidence="2">The sequence shown here is derived from an EMBL/GenBank/DDBJ whole genome shotgun (WGS) entry which is preliminary data.</text>
</comment>
<reference evidence="2 3" key="1">
    <citation type="submission" date="2016-08" db="EMBL/GenBank/DDBJ databases">
        <title>Evolution of the type three secretion system and type three effector repertoires in Xanthomonas.</title>
        <authorList>
            <person name="Merda D."/>
            <person name="Briand M."/>
            <person name="Bosis E."/>
            <person name="Rousseau C."/>
            <person name="Portier P."/>
            <person name="Jacques M.-A."/>
            <person name="Fischer-Le Saux M."/>
        </authorList>
    </citation>
    <scope>NUCLEOTIDE SEQUENCE [LARGE SCALE GENOMIC DNA]</scope>
    <source>
        <strain evidence="2 3">CFBP1976</strain>
    </source>
</reference>
<sequence length="40" mass="4517">MVESFNSRLRQKCLNEHWFSSLTDAQSKSKRGCASIATQA</sequence>
<dbReference type="EMBL" id="MDCE01000056">
    <property type="protein sequence ID" value="PPV04759.1"/>
    <property type="molecule type" value="Genomic_DNA"/>
</dbReference>
<organism evidence="2 3">
    <name type="scientific">Xanthomonas bromi</name>
    <dbReference type="NCBI Taxonomy" id="56449"/>
    <lineage>
        <taxon>Bacteria</taxon>
        <taxon>Pseudomonadati</taxon>
        <taxon>Pseudomonadota</taxon>
        <taxon>Gammaproteobacteria</taxon>
        <taxon>Lysobacterales</taxon>
        <taxon>Lysobacteraceae</taxon>
        <taxon>Xanthomonas</taxon>
    </lineage>
</organism>
<dbReference type="Pfam" id="PF13683">
    <property type="entry name" value="rve_3"/>
    <property type="match status" value="1"/>
</dbReference>
<feature type="domain" description="Integrase catalytic" evidence="1">
    <location>
        <begin position="2"/>
        <end position="28"/>
    </location>
</feature>
<gene>
    <name evidence="2" type="ORF">XbrCFBP1976_20570</name>
</gene>
<dbReference type="InterPro" id="IPR001584">
    <property type="entry name" value="Integrase_cat-core"/>
</dbReference>
<proteinExistence type="predicted"/>
<dbReference type="Proteomes" id="UP000239710">
    <property type="component" value="Unassembled WGS sequence"/>
</dbReference>
<protein>
    <recommendedName>
        <fullName evidence="1">Integrase catalytic domain-containing protein</fullName>
    </recommendedName>
</protein>